<reference evidence="3" key="2">
    <citation type="submission" date="2022-03" db="EMBL/GenBank/DDBJ databases">
        <title>Draft title - Genomic analysis of global carrot germplasm unveils the trajectory of domestication and the origin of high carotenoid orange carrot.</title>
        <authorList>
            <person name="Iorizzo M."/>
            <person name="Ellison S."/>
            <person name="Senalik D."/>
            <person name="Macko-Podgorni A."/>
            <person name="Grzebelus D."/>
            <person name="Bostan H."/>
            <person name="Rolling W."/>
            <person name="Curaba J."/>
            <person name="Simon P."/>
        </authorList>
    </citation>
    <scope>NUCLEOTIDE SEQUENCE</scope>
    <source>
        <tissue evidence="3">Leaf</tissue>
    </source>
</reference>
<dbReference type="InterPro" id="IPR018289">
    <property type="entry name" value="MULE_transposase_dom"/>
</dbReference>
<dbReference type="KEGG" id="dcr:108220716"/>
<dbReference type="PROSITE" id="PS50966">
    <property type="entry name" value="ZF_SWIM"/>
    <property type="match status" value="1"/>
</dbReference>
<dbReference type="Pfam" id="PF10551">
    <property type="entry name" value="MULE"/>
    <property type="match status" value="1"/>
</dbReference>
<organism evidence="3 4">
    <name type="scientific">Daucus carota subsp. sativus</name>
    <name type="common">Carrot</name>
    <dbReference type="NCBI Taxonomy" id="79200"/>
    <lineage>
        <taxon>Eukaryota</taxon>
        <taxon>Viridiplantae</taxon>
        <taxon>Streptophyta</taxon>
        <taxon>Embryophyta</taxon>
        <taxon>Tracheophyta</taxon>
        <taxon>Spermatophyta</taxon>
        <taxon>Magnoliopsida</taxon>
        <taxon>eudicotyledons</taxon>
        <taxon>Gunneridae</taxon>
        <taxon>Pentapetalae</taxon>
        <taxon>asterids</taxon>
        <taxon>campanulids</taxon>
        <taxon>Apiales</taxon>
        <taxon>Apiaceae</taxon>
        <taxon>Apioideae</taxon>
        <taxon>Scandiceae</taxon>
        <taxon>Daucinae</taxon>
        <taxon>Daucus</taxon>
        <taxon>Daucus sect. Daucus</taxon>
    </lineage>
</organism>
<dbReference type="InterPro" id="IPR007527">
    <property type="entry name" value="Znf_SWIM"/>
</dbReference>
<name>A0AAF0W4I1_DAUCS</name>
<evidence type="ECO:0000313" key="4">
    <source>
        <dbReference type="Proteomes" id="UP000077755"/>
    </source>
</evidence>
<evidence type="ECO:0000313" key="3">
    <source>
        <dbReference type="EMBL" id="WOG82887.1"/>
    </source>
</evidence>
<keyword evidence="1" id="KW-0863">Zinc-finger</keyword>
<protein>
    <recommendedName>
        <fullName evidence="2">SWIM-type domain-containing protein</fullName>
    </recommendedName>
</protein>
<dbReference type="Proteomes" id="UP000077755">
    <property type="component" value="Chromosome 1"/>
</dbReference>
<dbReference type="EMBL" id="CP093343">
    <property type="protein sequence ID" value="WOG82887.1"/>
    <property type="molecule type" value="Genomic_DNA"/>
</dbReference>
<feature type="domain" description="SWIM-type" evidence="2">
    <location>
        <begin position="516"/>
        <end position="552"/>
    </location>
</feature>
<proteinExistence type="predicted"/>
<sequence>MENSDYSCSGVDSNSSLYGSCSLDENEFDLQELGKDWIPDCPQGVKPLLDQIFKNIEEGFDFYKEYGRLSGFDVRRSSEKSDKYGRTIRKYFVCSRSGRPDSKNEETENQRRIRTVSAKCECPAELVLGLHNSGGFYVKKFTEYHNHPFAGRGGMQFLRCSRSLTEFHKRFIVDAAKSNIGASRAHAILKSMIGSYEDIGATVVDFKNFSRDIKQYIGKHDADMIIQKFKDIQESSDTGFKFEYRTDSENHLTQLFWADGEGRKNYEVFGDVVSFDATYRTNRYGMVFIPLIGIDNHWKSVTFGAMLLEHEDNENYIWGCEAFKRVFGSSPKCIIMDQDLAMKTALKFSFPLVKHRLCMWHIMKKFPAKLGTVFCAESGFMDRINKFIWTEHLTPEEFEQGLLRTTSRSESSNFYFGHYVQKGDTLSEFYLCYQSAIEKQRNGFRKNTHYDDYTPNIVTGKKILKDAVSLYTRTMFYKVQEQIKAGGEDIVVEYMSTLNKTRVTTIQDPFNKAKSFEVSVDLDTHTVECSCKLFTRVGYLCSHAFFCLGICGIKSIPRQYVSNRWLKNAVERFSTLELGEICEAGSKTNSKRVKTQDCWFEFQGCLSDASGNPDILDYIKREICSIREHINSTLKKSKTRLNSEQIEEIIDSSAVEDITIQNPNKSTNKGSRKRILSGAEKSIACTKKSLRKCACCKEFAYHDSRTCPEKRQE</sequence>
<dbReference type="PANTHER" id="PTHR47718">
    <property type="entry name" value="OS01G0519700 PROTEIN"/>
    <property type="match status" value="1"/>
</dbReference>
<dbReference type="Pfam" id="PF03101">
    <property type="entry name" value="FAR1"/>
    <property type="match status" value="1"/>
</dbReference>
<dbReference type="PANTHER" id="PTHR47718:SF17">
    <property type="entry name" value="PROTEIN FAR1-RELATED SEQUENCE 5-LIKE"/>
    <property type="match status" value="1"/>
</dbReference>
<evidence type="ECO:0000259" key="2">
    <source>
        <dbReference type="PROSITE" id="PS50966"/>
    </source>
</evidence>
<dbReference type="GO" id="GO:0008270">
    <property type="term" value="F:zinc ion binding"/>
    <property type="evidence" value="ECO:0007669"/>
    <property type="project" value="UniProtKB-KW"/>
</dbReference>
<accession>A0AAF0W4I1</accession>
<keyword evidence="4" id="KW-1185">Reference proteome</keyword>
<gene>
    <name evidence="3" type="ORF">DCAR_0102057</name>
</gene>
<reference evidence="3" key="1">
    <citation type="journal article" date="2016" name="Nat. Genet.">
        <title>A high-quality carrot genome assembly provides new insights into carotenoid accumulation and asterid genome evolution.</title>
        <authorList>
            <person name="Iorizzo M."/>
            <person name="Ellison S."/>
            <person name="Senalik D."/>
            <person name="Zeng P."/>
            <person name="Satapoomin P."/>
            <person name="Huang J."/>
            <person name="Bowman M."/>
            <person name="Iovene M."/>
            <person name="Sanseverino W."/>
            <person name="Cavagnaro P."/>
            <person name="Yildiz M."/>
            <person name="Macko-Podgorni A."/>
            <person name="Moranska E."/>
            <person name="Grzebelus E."/>
            <person name="Grzebelus D."/>
            <person name="Ashrafi H."/>
            <person name="Zheng Z."/>
            <person name="Cheng S."/>
            <person name="Spooner D."/>
            <person name="Van Deynze A."/>
            <person name="Simon P."/>
        </authorList>
    </citation>
    <scope>NUCLEOTIDE SEQUENCE</scope>
    <source>
        <tissue evidence="3">Leaf</tissue>
    </source>
</reference>
<evidence type="ECO:0000256" key="1">
    <source>
        <dbReference type="PROSITE-ProRule" id="PRU00325"/>
    </source>
</evidence>
<keyword evidence="1" id="KW-0479">Metal-binding</keyword>
<dbReference type="InterPro" id="IPR004330">
    <property type="entry name" value="FAR1_DNA_bnd_dom"/>
</dbReference>
<keyword evidence="1" id="KW-0862">Zinc</keyword>
<dbReference type="AlphaFoldDB" id="A0AAF0W4I1"/>